<evidence type="ECO:0000256" key="2">
    <source>
        <dbReference type="ARBA" id="ARBA00001947"/>
    </source>
</evidence>
<dbReference type="FunFam" id="3.30.428.10:FF:000001">
    <property type="entry name" value="Galactose-1-phosphate uridylyltransferase"/>
    <property type="match status" value="1"/>
</dbReference>
<feature type="domain" description="Galactose-1-phosphate uridyl transferase N-terminal" evidence="13">
    <location>
        <begin position="5"/>
        <end position="184"/>
    </location>
</feature>
<dbReference type="GO" id="GO:0008108">
    <property type="term" value="F:UDP-glucose:hexose-1-phosphate uridylyltransferase activity"/>
    <property type="evidence" value="ECO:0007669"/>
    <property type="project" value="UniProtKB-EC"/>
</dbReference>
<keyword evidence="5 12" id="KW-0808">Transferase</keyword>
<dbReference type="InterPro" id="IPR001937">
    <property type="entry name" value="GalP_UDPtransf1"/>
</dbReference>
<evidence type="ECO:0000259" key="14">
    <source>
        <dbReference type="Pfam" id="PF02744"/>
    </source>
</evidence>
<keyword evidence="10 12" id="KW-0119">Carbohydrate metabolism</keyword>
<evidence type="ECO:0000256" key="10">
    <source>
        <dbReference type="ARBA" id="ARBA00023277"/>
    </source>
</evidence>
<dbReference type="Pfam" id="PF01087">
    <property type="entry name" value="GalP_UDP_transf"/>
    <property type="match status" value="1"/>
</dbReference>
<evidence type="ECO:0000313" key="15">
    <source>
        <dbReference type="EMBL" id="KAJ8901886.1"/>
    </source>
</evidence>
<dbReference type="EMBL" id="JAMWBK010000010">
    <property type="protein sequence ID" value="KAJ8901886.1"/>
    <property type="molecule type" value="Genomic_DNA"/>
</dbReference>
<reference evidence="15 16" key="1">
    <citation type="journal article" date="2023" name="Nat. Commun.">
        <title>Origin of minicircular mitochondrial genomes in red algae.</title>
        <authorList>
            <person name="Lee Y."/>
            <person name="Cho C.H."/>
            <person name="Lee Y.M."/>
            <person name="Park S.I."/>
            <person name="Yang J.H."/>
            <person name="West J.A."/>
            <person name="Bhattacharya D."/>
            <person name="Yoon H.S."/>
        </authorList>
    </citation>
    <scope>NUCLEOTIDE SEQUENCE [LARGE SCALE GENOMIC DNA]</scope>
    <source>
        <strain evidence="15 16">CCMP1338</strain>
        <tissue evidence="15">Whole cell</tissue>
    </source>
</reference>
<evidence type="ECO:0000256" key="5">
    <source>
        <dbReference type="ARBA" id="ARBA00022679"/>
    </source>
</evidence>
<dbReference type="CDD" id="cd00608">
    <property type="entry name" value="GalT"/>
    <property type="match status" value="1"/>
</dbReference>
<comment type="pathway">
    <text evidence="3 12">Carbohydrate metabolism; galactose metabolism.</text>
</comment>
<dbReference type="GO" id="GO:0033499">
    <property type="term" value="P:galactose catabolic process via UDP-galactose, Leloir pathway"/>
    <property type="evidence" value="ECO:0007669"/>
    <property type="project" value="TreeGrafter"/>
</dbReference>
<proteinExistence type="inferred from homology"/>
<dbReference type="SUPFAM" id="SSF54197">
    <property type="entry name" value="HIT-like"/>
    <property type="match status" value="2"/>
</dbReference>
<keyword evidence="16" id="KW-1185">Reference proteome</keyword>
<dbReference type="GO" id="GO:0008270">
    <property type="term" value="F:zinc ion binding"/>
    <property type="evidence" value="ECO:0007669"/>
    <property type="project" value="InterPro"/>
</dbReference>
<dbReference type="InterPro" id="IPR019779">
    <property type="entry name" value="GalP_UDPtransf1_His-AS"/>
</dbReference>
<gene>
    <name evidence="15" type="ORF">NDN08_004091</name>
</gene>
<organism evidence="15 16">
    <name type="scientific">Rhodosorus marinus</name>
    <dbReference type="NCBI Taxonomy" id="101924"/>
    <lineage>
        <taxon>Eukaryota</taxon>
        <taxon>Rhodophyta</taxon>
        <taxon>Stylonematophyceae</taxon>
        <taxon>Stylonematales</taxon>
        <taxon>Stylonemataceae</taxon>
        <taxon>Rhodosorus</taxon>
    </lineage>
</organism>
<sequence>MVGSEFEYSEHPHRRYNPLRGEWILCSPHRAKRPWQGATEEIPPDTRPEYDPNDYLGPGNFRSGGKAQNPNYTDTFVFDNDFMALLPDTPDGSVGEIDKGDLFVARAVKGRCRVVCFSPKLNLTIPEMEREDVVKVVHAWTDEFLRLAKEPYINYVQIFENKGEMMGCSNPHPHGQIWSSGFIPAEAKKELENLKAYEEKHGVGMLEKYVQDELIKKERMVCQNNSFLCVVPFWALWPFETMVISTEKVASLAEMSDRMKEDLADIYQRVTCRYDNLFKTSFPYSMGLRQCPTDGTSHPYSHFYMVFYPPLLRSATVKKFMVGFELLCEGQRDLTAEQAAERLRNLDEVHYRKK</sequence>
<dbReference type="PIRSF" id="PIRSF000808">
    <property type="entry name" value="GalT"/>
    <property type="match status" value="1"/>
</dbReference>
<evidence type="ECO:0000256" key="9">
    <source>
        <dbReference type="ARBA" id="ARBA00023144"/>
    </source>
</evidence>
<dbReference type="InterPro" id="IPR005849">
    <property type="entry name" value="GalP_Utransf_N"/>
</dbReference>
<name>A0AAV8UML4_9RHOD</name>
<evidence type="ECO:0000256" key="4">
    <source>
        <dbReference type="ARBA" id="ARBA00010951"/>
    </source>
</evidence>
<comment type="cofactor">
    <cofactor evidence="2">
        <name>Zn(2+)</name>
        <dbReference type="ChEBI" id="CHEBI:29105"/>
    </cofactor>
</comment>
<protein>
    <recommendedName>
        <fullName evidence="12">Galactose-1-phosphate uridylyltransferase</fullName>
        <ecNumber evidence="12">2.7.7.12</ecNumber>
    </recommendedName>
</protein>
<evidence type="ECO:0000256" key="6">
    <source>
        <dbReference type="ARBA" id="ARBA00022695"/>
    </source>
</evidence>
<keyword evidence="6 12" id="KW-0548">Nucleotidyltransferase</keyword>
<keyword evidence="7 12" id="KW-0479">Metal-binding</keyword>
<feature type="active site" description="Tele-UMP-histidine intermediate" evidence="11">
    <location>
        <position position="174"/>
    </location>
</feature>
<dbReference type="Proteomes" id="UP001157974">
    <property type="component" value="Unassembled WGS sequence"/>
</dbReference>
<comment type="caution">
    <text evidence="15">The sequence shown here is derived from an EMBL/GenBank/DDBJ whole genome shotgun (WGS) entry which is preliminary data.</text>
</comment>
<keyword evidence="8" id="KW-0862">Zinc</keyword>
<dbReference type="InterPro" id="IPR005850">
    <property type="entry name" value="GalP_Utransf_C"/>
</dbReference>
<evidence type="ECO:0000256" key="8">
    <source>
        <dbReference type="ARBA" id="ARBA00022833"/>
    </source>
</evidence>
<dbReference type="PANTHER" id="PTHR11943:SF1">
    <property type="entry name" value="GALACTOSE-1-PHOSPHATE URIDYLYLTRANSFERASE"/>
    <property type="match status" value="1"/>
</dbReference>
<dbReference type="AlphaFoldDB" id="A0AAV8UML4"/>
<dbReference type="InterPro" id="IPR036265">
    <property type="entry name" value="HIT-like_sf"/>
</dbReference>
<feature type="domain" description="Galactose-1-phosphate uridyl transferase C-terminal" evidence="14">
    <location>
        <begin position="191"/>
        <end position="353"/>
    </location>
</feature>
<evidence type="ECO:0000313" key="16">
    <source>
        <dbReference type="Proteomes" id="UP001157974"/>
    </source>
</evidence>
<keyword evidence="9 12" id="KW-0299">Galactose metabolism</keyword>
<dbReference type="Gene3D" id="3.30.428.10">
    <property type="entry name" value="HIT-like"/>
    <property type="match status" value="2"/>
</dbReference>
<dbReference type="PANTHER" id="PTHR11943">
    <property type="entry name" value="GALACTOSE-1-PHOSPHATE URIDYLYLTRANSFERASE"/>
    <property type="match status" value="1"/>
</dbReference>
<evidence type="ECO:0000256" key="3">
    <source>
        <dbReference type="ARBA" id="ARBA00004947"/>
    </source>
</evidence>
<evidence type="ECO:0000256" key="1">
    <source>
        <dbReference type="ARBA" id="ARBA00001107"/>
    </source>
</evidence>
<accession>A0AAV8UML4</accession>
<dbReference type="GO" id="GO:0005737">
    <property type="term" value="C:cytoplasm"/>
    <property type="evidence" value="ECO:0007669"/>
    <property type="project" value="TreeGrafter"/>
</dbReference>
<evidence type="ECO:0000259" key="13">
    <source>
        <dbReference type="Pfam" id="PF01087"/>
    </source>
</evidence>
<dbReference type="PROSITE" id="PS00117">
    <property type="entry name" value="GAL_P_UDP_TRANSF_I"/>
    <property type="match status" value="1"/>
</dbReference>
<evidence type="ECO:0000256" key="7">
    <source>
        <dbReference type="ARBA" id="ARBA00022723"/>
    </source>
</evidence>
<dbReference type="EC" id="2.7.7.12" evidence="12"/>
<dbReference type="NCBIfam" id="TIGR00209">
    <property type="entry name" value="galT_1"/>
    <property type="match status" value="1"/>
</dbReference>
<dbReference type="Pfam" id="PF02744">
    <property type="entry name" value="GalP_UDP_tr_C"/>
    <property type="match status" value="1"/>
</dbReference>
<comment type="catalytic activity">
    <reaction evidence="1 12">
        <text>alpha-D-galactose 1-phosphate + UDP-alpha-D-glucose = alpha-D-glucose 1-phosphate + UDP-alpha-D-galactose</text>
        <dbReference type="Rhea" id="RHEA:13989"/>
        <dbReference type="ChEBI" id="CHEBI:58336"/>
        <dbReference type="ChEBI" id="CHEBI:58601"/>
        <dbReference type="ChEBI" id="CHEBI:58885"/>
        <dbReference type="ChEBI" id="CHEBI:66914"/>
        <dbReference type="EC" id="2.7.7.12"/>
    </reaction>
</comment>
<evidence type="ECO:0000256" key="11">
    <source>
        <dbReference type="PIRSR" id="PIRSR000808-1"/>
    </source>
</evidence>
<comment type="similarity">
    <text evidence="4 12">Belongs to the galactose-1-phosphate uridylyltransferase type 1 family.</text>
</comment>
<evidence type="ECO:0000256" key="12">
    <source>
        <dbReference type="RuleBase" id="RU000506"/>
    </source>
</evidence>
<dbReference type="NCBIfam" id="NF008724">
    <property type="entry name" value="PRK11720.1"/>
    <property type="match status" value="1"/>
</dbReference>